<sequence length="96" mass="10791">MVQLACGSFLDYKSRPTAGSSLCLFIVLSCMQHQYCFGGGLRSVLHRKKKRKKKIARRQGPVHTRWRRVILVDLGIKTGLGTITVDPSIKAIHRVT</sequence>
<accession>A0A317WJK9</accession>
<name>A0A317WJK9_9EURO</name>
<comment type="caution">
    <text evidence="1">The sequence shown here is derived from an EMBL/GenBank/DDBJ whole genome shotgun (WGS) entry which is preliminary data.</text>
</comment>
<dbReference type="Proteomes" id="UP000246702">
    <property type="component" value="Unassembled WGS sequence"/>
</dbReference>
<organism evidence="1 2">
    <name type="scientific">Aspergillus sclerotioniger CBS 115572</name>
    <dbReference type="NCBI Taxonomy" id="1450535"/>
    <lineage>
        <taxon>Eukaryota</taxon>
        <taxon>Fungi</taxon>
        <taxon>Dikarya</taxon>
        <taxon>Ascomycota</taxon>
        <taxon>Pezizomycotina</taxon>
        <taxon>Eurotiomycetes</taxon>
        <taxon>Eurotiomycetidae</taxon>
        <taxon>Eurotiales</taxon>
        <taxon>Aspergillaceae</taxon>
        <taxon>Aspergillus</taxon>
        <taxon>Aspergillus subgen. Circumdati</taxon>
    </lineage>
</organism>
<dbReference type="EMBL" id="MSFK01000015">
    <property type="protein sequence ID" value="PWY86509.1"/>
    <property type="molecule type" value="Genomic_DNA"/>
</dbReference>
<dbReference type="AlphaFoldDB" id="A0A317WJK9"/>
<evidence type="ECO:0000313" key="2">
    <source>
        <dbReference type="Proteomes" id="UP000246702"/>
    </source>
</evidence>
<dbReference type="GeneID" id="37119848"/>
<evidence type="ECO:0000313" key="1">
    <source>
        <dbReference type="EMBL" id="PWY86509.1"/>
    </source>
</evidence>
<proteinExistence type="predicted"/>
<gene>
    <name evidence="1" type="ORF">BO94DRAFT_84882</name>
</gene>
<keyword evidence="2" id="KW-1185">Reference proteome</keyword>
<protein>
    <submittedName>
        <fullName evidence="1">Uncharacterized protein</fullName>
    </submittedName>
</protein>
<reference evidence="1 2" key="1">
    <citation type="submission" date="2016-12" db="EMBL/GenBank/DDBJ databases">
        <title>The genomes of Aspergillus section Nigri reveals drivers in fungal speciation.</title>
        <authorList>
            <consortium name="DOE Joint Genome Institute"/>
            <person name="Vesth T.C."/>
            <person name="Nybo J."/>
            <person name="Theobald S."/>
            <person name="Brandl J."/>
            <person name="Frisvad J.C."/>
            <person name="Nielsen K.F."/>
            <person name="Lyhne E.K."/>
            <person name="Kogle M.E."/>
            <person name="Kuo A."/>
            <person name="Riley R."/>
            <person name="Clum A."/>
            <person name="Nolan M."/>
            <person name="Lipzen A."/>
            <person name="Salamov A."/>
            <person name="Henrissat B."/>
            <person name="Wiebenga A."/>
            <person name="De Vries R.P."/>
            <person name="Grigoriev I.V."/>
            <person name="Mortensen U.H."/>
            <person name="Andersen M.R."/>
            <person name="Baker S.E."/>
        </authorList>
    </citation>
    <scope>NUCLEOTIDE SEQUENCE [LARGE SCALE GENOMIC DNA]</scope>
    <source>
        <strain evidence="1 2">CBS 115572</strain>
    </source>
</reference>
<dbReference type="RefSeq" id="XP_025467100.1">
    <property type="nucleotide sequence ID" value="XM_025617705.1"/>
</dbReference>